<dbReference type="OrthoDB" id="3365698at2759"/>
<evidence type="ECO:0008006" key="3">
    <source>
        <dbReference type="Google" id="ProtNLM"/>
    </source>
</evidence>
<proteinExistence type="predicted"/>
<keyword evidence="2" id="KW-1185">Reference proteome</keyword>
<dbReference type="InterPro" id="IPR032675">
    <property type="entry name" value="LRR_dom_sf"/>
</dbReference>
<dbReference type="InParanoid" id="A0A166BMF4"/>
<dbReference type="Proteomes" id="UP000077266">
    <property type="component" value="Unassembled WGS sequence"/>
</dbReference>
<name>A0A166BMF4_EXIGL</name>
<organism evidence="1 2">
    <name type="scientific">Exidia glandulosa HHB12029</name>
    <dbReference type="NCBI Taxonomy" id="1314781"/>
    <lineage>
        <taxon>Eukaryota</taxon>
        <taxon>Fungi</taxon>
        <taxon>Dikarya</taxon>
        <taxon>Basidiomycota</taxon>
        <taxon>Agaricomycotina</taxon>
        <taxon>Agaricomycetes</taxon>
        <taxon>Auriculariales</taxon>
        <taxon>Exidiaceae</taxon>
        <taxon>Exidia</taxon>
    </lineage>
</organism>
<sequence>MAVTAIRAVLERLDAVQRPLDALDALSIGPSVRACTRHVESVQDTLTNTAHGLDAILARTRGWRNMLAQVNRLSDELLACIFLLVCDDAREHAGPWPGCAVARVSVHLAHVCSRWRSVAFRGAALWTDVQLPQTVDSSSGDCDRLLALSSDLPCSVSIAWRDIAASNLPAGTSSRAIEYADAILPALQAHAERLTGLSVVFDESYSDAALKVLATTAPRLSRLCFGHHIPGDGGRTVFTSPLILPLDMPVLSHLSLNALDSSILPSFRGTCLHELCLGDMDIQGSDLEGVLTRNTTLRSLSLRNIGLRGTSPPTRWAVPELQSLVVTGMSSDSLTVLRRSIALSHIASIDMTYDPIGALIGYHNTRRVDFPWAAYLLSGIGDVHTPGSAEARGKKQLEVLKKLTNDSEIPDDYD</sequence>
<evidence type="ECO:0000313" key="2">
    <source>
        <dbReference type="Proteomes" id="UP000077266"/>
    </source>
</evidence>
<dbReference type="SUPFAM" id="SSF52047">
    <property type="entry name" value="RNI-like"/>
    <property type="match status" value="1"/>
</dbReference>
<reference evidence="1 2" key="1">
    <citation type="journal article" date="2016" name="Mol. Biol. Evol.">
        <title>Comparative Genomics of Early-Diverging Mushroom-Forming Fungi Provides Insights into the Origins of Lignocellulose Decay Capabilities.</title>
        <authorList>
            <person name="Nagy L.G."/>
            <person name="Riley R."/>
            <person name="Tritt A."/>
            <person name="Adam C."/>
            <person name="Daum C."/>
            <person name="Floudas D."/>
            <person name="Sun H."/>
            <person name="Yadav J.S."/>
            <person name="Pangilinan J."/>
            <person name="Larsson K.H."/>
            <person name="Matsuura K."/>
            <person name="Barry K."/>
            <person name="Labutti K."/>
            <person name="Kuo R."/>
            <person name="Ohm R.A."/>
            <person name="Bhattacharya S.S."/>
            <person name="Shirouzu T."/>
            <person name="Yoshinaga Y."/>
            <person name="Martin F.M."/>
            <person name="Grigoriev I.V."/>
            <person name="Hibbett D.S."/>
        </authorList>
    </citation>
    <scope>NUCLEOTIDE SEQUENCE [LARGE SCALE GENOMIC DNA]</scope>
    <source>
        <strain evidence="1 2">HHB12029</strain>
    </source>
</reference>
<gene>
    <name evidence="1" type="ORF">EXIGLDRAFT_829338</name>
</gene>
<dbReference type="AlphaFoldDB" id="A0A166BMF4"/>
<protein>
    <recommendedName>
        <fullName evidence="3">F-box domain-containing protein</fullName>
    </recommendedName>
</protein>
<dbReference type="EMBL" id="KV425888">
    <property type="protein sequence ID" value="KZW02460.1"/>
    <property type="molecule type" value="Genomic_DNA"/>
</dbReference>
<dbReference type="Gene3D" id="1.20.1280.50">
    <property type="match status" value="1"/>
</dbReference>
<dbReference type="Gene3D" id="3.80.10.10">
    <property type="entry name" value="Ribonuclease Inhibitor"/>
    <property type="match status" value="1"/>
</dbReference>
<evidence type="ECO:0000313" key="1">
    <source>
        <dbReference type="EMBL" id="KZW02460.1"/>
    </source>
</evidence>
<accession>A0A166BMF4</accession>